<sequence>MLYALLAHLYLEQPRPEIAVLQRVQDIRTVQQHTRVRLRAQPPQLALSPGHEDRSLKLTLDAPTQLRFPPPPGGSKISDGSYVTYGLSHVDTLLTWAEQTHTRVCFTPDDLQAFRSKPGGTLEVMLDAQHAVLPVRLRAGPDPDRQTALRPFLQGRLQATVPQFLLPDLHTVVTMVLHYPLASAFRSPRPRPTAL</sequence>
<dbReference type="Proteomes" id="UP000603865">
    <property type="component" value="Unassembled WGS sequence"/>
</dbReference>
<protein>
    <submittedName>
        <fullName evidence="1">Uncharacterized protein</fullName>
    </submittedName>
</protein>
<organism evidence="1 2">
    <name type="scientific">Deinococcus ruber</name>
    <dbReference type="NCBI Taxonomy" id="1848197"/>
    <lineage>
        <taxon>Bacteria</taxon>
        <taxon>Thermotogati</taxon>
        <taxon>Deinococcota</taxon>
        <taxon>Deinococci</taxon>
        <taxon>Deinococcales</taxon>
        <taxon>Deinococcaceae</taxon>
        <taxon>Deinococcus</taxon>
    </lineage>
</organism>
<accession>A0A918CNF3</accession>
<proteinExistence type="predicted"/>
<evidence type="ECO:0000313" key="2">
    <source>
        <dbReference type="Proteomes" id="UP000603865"/>
    </source>
</evidence>
<reference evidence="1" key="1">
    <citation type="journal article" date="2014" name="Int. J. Syst. Evol. Microbiol.">
        <title>Complete genome sequence of Corynebacterium casei LMG S-19264T (=DSM 44701T), isolated from a smear-ripened cheese.</title>
        <authorList>
            <consortium name="US DOE Joint Genome Institute (JGI-PGF)"/>
            <person name="Walter F."/>
            <person name="Albersmeier A."/>
            <person name="Kalinowski J."/>
            <person name="Ruckert C."/>
        </authorList>
    </citation>
    <scope>NUCLEOTIDE SEQUENCE</scope>
    <source>
        <strain evidence="1">JCM 31311</strain>
    </source>
</reference>
<evidence type="ECO:0000313" key="1">
    <source>
        <dbReference type="EMBL" id="GGR30614.1"/>
    </source>
</evidence>
<reference evidence="1" key="2">
    <citation type="submission" date="2020-09" db="EMBL/GenBank/DDBJ databases">
        <authorList>
            <person name="Sun Q."/>
            <person name="Ohkuma M."/>
        </authorList>
    </citation>
    <scope>NUCLEOTIDE SEQUENCE</scope>
    <source>
        <strain evidence="1">JCM 31311</strain>
    </source>
</reference>
<comment type="caution">
    <text evidence="1">The sequence shown here is derived from an EMBL/GenBank/DDBJ whole genome shotgun (WGS) entry which is preliminary data.</text>
</comment>
<dbReference type="AlphaFoldDB" id="A0A918CNF3"/>
<keyword evidence="2" id="KW-1185">Reference proteome</keyword>
<dbReference type="EMBL" id="BMQL01000050">
    <property type="protein sequence ID" value="GGR30614.1"/>
    <property type="molecule type" value="Genomic_DNA"/>
</dbReference>
<gene>
    <name evidence="1" type="ORF">GCM10008957_46690</name>
</gene>
<name>A0A918CNF3_9DEIO</name>